<keyword evidence="6" id="KW-1185">Reference proteome</keyword>
<feature type="transmembrane region" description="Helical" evidence="3">
    <location>
        <begin position="122"/>
        <end position="139"/>
    </location>
</feature>
<accession>A0A1H3C0F6</accession>
<feature type="transmembrane region" description="Helical" evidence="3">
    <location>
        <begin position="35"/>
        <end position="54"/>
    </location>
</feature>
<keyword evidence="3" id="KW-0472">Membrane</keyword>
<proteinExistence type="inferred from homology"/>
<dbReference type="STRING" id="1048340.SAMN05444487_1195"/>
<dbReference type="EMBL" id="FNNQ01000019">
    <property type="protein sequence ID" value="SDX47408.1"/>
    <property type="molecule type" value="Genomic_DNA"/>
</dbReference>
<dbReference type="AlphaFoldDB" id="A0A1H3C0F6"/>
<dbReference type="Proteomes" id="UP000198534">
    <property type="component" value="Unassembled WGS sequence"/>
</dbReference>
<evidence type="ECO:0000313" key="6">
    <source>
        <dbReference type="Proteomes" id="UP000198534"/>
    </source>
</evidence>
<dbReference type="GO" id="GO:0016020">
    <property type="term" value="C:membrane"/>
    <property type="evidence" value="ECO:0007669"/>
    <property type="project" value="InterPro"/>
</dbReference>
<reference evidence="5 6" key="1">
    <citation type="submission" date="2016-10" db="EMBL/GenBank/DDBJ databases">
        <authorList>
            <person name="de Groot N.N."/>
        </authorList>
    </citation>
    <scope>NUCLEOTIDE SEQUENCE [LARGE SCALE GENOMIC DNA]</scope>
    <source>
        <strain evidence="5 6">DSM 45610</strain>
    </source>
</reference>
<evidence type="ECO:0000313" key="5">
    <source>
        <dbReference type="EMBL" id="SDX47408.1"/>
    </source>
</evidence>
<dbReference type="SUPFAM" id="SSF103481">
    <property type="entry name" value="Multidrug resistance efflux transporter EmrE"/>
    <property type="match status" value="1"/>
</dbReference>
<feature type="domain" description="EamA" evidence="4">
    <location>
        <begin position="4"/>
        <end position="138"/>
    </location>
</feature>
<dbReference type="RefSeq" id="WP_091742675.1">
    <property type="nucleotide sequence ID" value="NZ_FNNQ01000019.1"/>
</dbReference>
<gene>
    <name evidence="5" type="ORF">SAMN05444487_1195</name>
</gene>
<evidence type="ECO:0000256" key="1">
    <source>
        <dbReference type="ARBA" id="ARBA00004127"/>
    </source>
</evidence>
<feature type="transmembrane region" description="Helical" evidence="3">
    <location>
        <begin position="97"/>
        <end position="116"/>
    </location>
</feature>
<dbReference type="InterPro" id="IPR037185">
    <property type="entry name" value="EmrE-like"/>
</dbReference>
<evidence type="ECO:0000259" key="4">
    <source>
        <dbReference type="Pfam" id="PF00892"/>
    </source>
</evidence>
<comment type="subcellular location">
    <subcellularLocation>
        <location evidence="1">Endomembrane system</location>
        <topology evidence="1">Multi-pass membrane protein</topology>
    </subcellularLocation>
</comment>
<dbReference type="Gene3D" id="1.10.3730.20">
    <property type="match status" value="1"/>
</dbReference>
<name>A0A1H3C0F6_9BACL</name>
<keyword evidence="3" id="KW-1133">Transmembrane helix</keyword>
<evidence type="ECO:0000256" key="2">
    <source>
        <dbReference type="ARBA" id="ARBA00007362"/>
    </source>
</evidence>
<keyword evidence="3" id="KW-0812">Transmembrane</keyword>
<sequence>MSREIIYALLAACCFGIAPIFEKLGLVRTDPTMALFLRATVTTLLVTFYLGWNMKSSVWEFPDMKSLIYVLLGGVFGVLFAQYFYFKALEIGEIGKVMAVVGSFPVLAFLLSVIIFGEAITLGKVGGIVLVAAGIFLLGD</sequence>
<evidence type="ECO:0000256" key="3">
    <source>
        <dbReference type="SAM" id="Phobius"/>
    </source>
</evidence>
<protein>
    <submittedName>
        <fullName evidence="5">Transporter family protein</fullName>
    </submittedName>
</protein>
<dbReference type="OrthoDB" id="9806718at2"/>
<comment type="similarity">
    <text evidence="2">Belongs to the EamA transporter family.</text>
</comment>
<dbReference type="InterPro" id="IPR000620">
    <property type="entry name" value="EamA_dom"/>
</dbReference>
<feature type="transmembrane region" description="Helical" evidence="3">
    <location>
        <begin position="6"/>
        <end position="26"/>
    </location>
</feature>
<organism evidence="5 6">
    <name type="scientific">Marininema mesophilum</name>
    <dbReference type="NCBI Taxonomy" id="1048340"/>
    <lineage>
        <taxon>Bacteria</taxon>
        <taxon>Bacillati</taxon>
        <taxon>Bacillota</taxon>
        <taxon>Bacilli</taxon>
        <taxon>Bacillales</taxon>
        <taxon>Thermoactinomycetaceae</taxon>
        <taxon>Marininema</taxon>
    </lineage>
</organism>
<dbReference type="Pfam" id="PF00892">
    <property type="entry name" value="EamA"/>
    <property type="match status" value="1"/>
</dbReference>
<feature type="transmembrane region" description="Helical" evidence="3">
    <location>
        <begin position="66"/>
        <end position="85"/>
    </location>
</feature>